<dbReference type="Proteomes" id="UP000515292">
    <property type="component" value="Chromosome"/>
</dbReference>
<evidence type="ECO:0000313" key="2">
    <source>
        <dbReference type="Proteomes" id="UP000515292"/>
    </source>
</evidence>
<gene>
    <name evidence="1" type="ORF">H3309_16775</name>
</gene>
<dbReference type="GO" id="GO:0016788">
    <property type="term" value="F:hydrolase activity, acting on ester bonds"/>
    <property type="evidence" value="ECO:0007669"/>
    <property type="project" value="InterPro"/>
</dbReference>
<reference evidence="1 2" key="1">
    <citation type="submission" date="2020-07" db="EMBL/GenBank/DDBJ databases">
        <title>Complete genome sequence for Sandaracinobacter sp. M6.</title>
        <authorList>
            <person name="Tang Y."/>
            <person name="Liu Q."/>
            <person name="Guo Z."/>
            <person name="Lei P."/>
            <person name="Huang B."/>
        </authorList>
    </citation>
    <scope>NUCLEOTIDE SEQUENCE [LARGE SCALE GENOMIC DNA]</scope>
    <source>
        <strain evidence="1 2">M6</strain>
    </source>
</reference>
<protein>
    <submittedName>
        <fullName evidence="1">VapC toxin family PIN domain ribonuclease</fullName>
    </submittedName>
</protein>
<dbReference type="NCBIfam" id="TIGR00028">
    <property type="entry name" value="Mtu_PIN_fam"/>
    <property type="match status" value="1"/>
</dbReference>
<dbReference type="SUPFAM" id="SSF88723">
    <property type="entry name" value="PIN domain-like"/>
    <property type="match status" value="1"/>
</dbReference>
<organism evidence="1 2">
    <name type="scientific">Sandaracinobacteroides saxicola</name>
    <dbReference type="NCBI Taxonomy" id="2759707"/>
    <lineage>
        <taxon>Bacteria</taxon>
        <taxon>Pseudomonadati</taxon>
        <taxon>Pseudomonadota</taxon>
        <taxon>Alphaproteobacteria</taxon>
        <taxon>Sphingomonadales</taxon>
        <taxon>Sphingosinicellaceae</taxon>
        <taxon>Sandaracinobacteroides</taxon>
    </lineage>
</organism>
<dbReference type="EMBL" id="CP059851">
    <property type="protein sequence ID" value="QMW22920.1"/>
    <property type="molecule type" value="Genomic_DNA"/>
</dbReference>
<proteinExistence type="predicted"/>
<name>A0A7G5IHS8_9SPHN</name>
<dbReference type="InterPro" id="IPR029060">
    <property type="entry name" value="PIN-like_dom_sf"/>
</dbReference>
<dbReference type="KEGG" id="sand:H3309_16775"/>
<accession>A0A7G5IHS8</accession>
<keyword evidence="2" id="KW-1185">Reference proteome</keyword>
<dbReference type="AlphaFoldDB" id="A0A7G5IHS8"/>
<dbReference type="InterPro" id="IPR006226">
    <property type="entry name" value="Mtu_PIN"/>
</dbReference>
<evidence type="ECO:0000313" key="1">
    <source>
        <dbReference type="EMBL" id="QMW22920.1"/>
    </source>
</evidence>
<sequence>MIALFDTGHMFHDPAHQWLGHHAVKGWATCSVTEMGFARIMGNPNTVGGAGNVDRARRLLAQFKGSPNHMFWGDDVSFLASADVDFSGAASRHVTDIYLLLMAVRNRGTLVTFDRRIPAHVVPGGREALVVVAADA</sequence>
<dbReference type="RefSeq" id="WP_182296264.1">
    <property type="nucleotide sequence ID" value="NZ_CP059851.1"/>
</dbReference>